<feature type="binding site" evidence="11">
    <location>
        <begin position="18"/>
        <end position="21"/>
    </location>
    <ligand>
        <name>ATP</name>
        <dbReference type="ChEBI" id="CHEBI:30616"/>
    </ligand>
</feature>
<dbReference type="EMBL" id="BFBR01000013">
    <property type="protein sequence ID" value="GBF59354.1"/>
    <property type="molecule type" value="Genomic_DNA"/>
</dbReference>
<feature type="binding site" evidence="11">
    <location>
        <begin position="141"/>
        <end position="148"/>
    </location>
    <ligand>
        <name>UMP</name>
        <dbReference type="ChEBI" id="CHEBI:57865"/>
    </ligand>
</feature>
<dbReference type="OrthoDB" id="9807458at2"/>
<feature type="binding site" evidence="11">
    <location>
        <position position="177"/>
    </location>
    <ligand>
        <name>ATP</name>
        <dbReference type="ChEBI" id="CHEBI:30616"/>
    </ligand>
</feature>
<comment type="pathway">
    <text evidence="2 11">Pyrimidine metabolism; CTP biosynthesis via de novo pathway; UDP from UMP (UMPK route): step 1/1.</text>
</comment>
<dbReference type="SUPFAM" id="SSF53633">
    <property type="entry name" value="Carbamate kinase-like"/>
    <property type="match status" value="1"/>
</dbReference>
<feature type="binding site" evidence="11">
    <location>
        <position position="65"/>
    </location>
    <ligand>
        <name>ATP</name>
        <dbReference type="ChEBI" id="CHEBI:30616"/>
    </ligand>
</feature>
<comment type="function">
    <text evidence="11">Catalyzes the reversible phosphorylation of UMP to UDP.</text>
</comment>
<evidence type="ECO:0000313" key="13">
    <source>
        <dbReference type="EMBL" id="GBF59354.1"/>
    </source>
</evidence>
<dbReference type="GO" id="GO:0005524">
    <property type="term" value="F:ATP binding"/>
    <property type="evidence" value="ECO:0007669"/>
    <property type="project" value="UniProtKB-KW"/>
</dbReference>
<keyword evidence="6 11" id="KW-0547">Nucleotide-binding</keyword>
<evidence type="ECO:0000256" key="4">
    <source>
        <dbReference type="ARBA" id="ARBA00022490"/>
    </source>
</evidence>
<keyword evidence="8 11" id="KW-0067">ATP-binding</keyword>
<comment type="activity regulation">
    <text evidence="11">Inhibited by UTP.</text>
</comment>
<accession>A0A2P2EE74</accession>
<dbReference type="InterPro" id="IPR015963">
    <property type="entry name" value="Uridylate_kinase_bac"/>
</dbReference>
<dbReference type="HAMAP" id="MF_01220_B">
    <property type="entry name" value="PyrH_B"/>
    <property type="match status" value="1"/>
</dbReference>
<evidence type="ECO:0000256" key="2">
    <source>
        <dbReference type="ARBA" id="ARBA00004791"/>
    </source>
</evidence>
<feature type="domain" description="Aspartate/glutamate/uridylate kinase" evidence="12">
    <location>
        <begin position="14"/>
        <end position="222"/>
    </location>
</feature>
<evidence type="ECO:0000256" key="3">
    <source>
        <dbReference type="ARBA" id="ARBA00007614"/>
    </source>
</evidence>
<keyword evidence="5 11" id="KW-0808">Transferase</keyword>
<comment type="caution">
    <text evidence="11">Lacks conserved residue(s) required for the propagation of feature annotation.</text>
</comment>
<dbReference type="Gene3D" id="3.40.1160.10">
    <property type="entry name" value="Acetylglutamate kinase-like"/>
    <property type="match status" value="1"/>
</dbReference>
<evidence type="ECO:0000256" key="1">
    <source>
        <dbReference type="ARBA" id="ARBA00004496"/>
    </source>
</evidence>
<keyword evidence="9 11" id="KW-0665">Pyrimidine biosynthesis</keyword>
<feature type="binding site" evidence="11">
    <location>
        <position position="168"/>
    </location>
    <ligand>
        <name>ATP</name>
        <dbReference type="ChEBI" id="CHEBI:30616"/>
    </ligand>
</feature>
<comment type="subcellular location">
    <subcellularLocation>
        <location evidence="1 11">Cytoplasm</location>
    </subcellularLocation>
</comment>
<evidence type="ECO:0000313" key="14">
    <source>
        <dbReference type="Proteomes" id="UP000245086"/>
    </source>
</evidence>
<dbReference type="AlphaFoldDB" id="A0A2P2EE74"/>
<dbReference type="Proteomes" id="UP000245086">
    <property type="component" value="Unassembled WGS sequence"/>
</dbReference>
<keyword evidence="4 11" id="KW-0963">Cytoplasm</keyword>
<dbReference type="NCBIfam" id="TIGR02075">
    <property type="entry name" value="pyrH_bact"/>
    <property type="match status" value="1"/>
</dbReference>
<evidence type="ECO:0000256" key="11">
    <source>
        <dbReference type="HAMAP-Rule" id="MF_01220"/>
    </source>
</evidence>
<dbReference type="RefSeq" id="WP_108986247.1">
    <property type="nucleotide sequence ID" value="NZ_BFBR01000013.1"/>
</dbReference>
<comment type="subunit">
    <text evidence="11">Homohexamer.</text>
</comment>
<comment type="catalytic activity">
    <reaction evidence="10 11">
        <text>UMP + ATP = UDP + ADP</text>
        <dbReference type="Rhea" id="RHEA:24400"/>
        <dbReference type="ChEBI" id="CHEBI:30616"/>
        <dbReference type="ChEBI" id="CHEBI:57865"/>
        <dbReference type="ChEBI" id="CHEBI:58223"/>
        <dbReference type="ChEBI" id="CHEBI:456216"/>
        <dbReference type="EC" id="2.7.4.22"/>
    </reaction>
</comment>
<dbReference type="PIRSF" id="PIRSF005650">
    <property type="entry name" value="Uridylate_kin"/>
    <property type="match status" value="1"/>
</dbReference>
<dbReference type="GO" id="GO:0005829">
    <property type="term" value="C:cytosol"/>
    <property type="evidence" value="ECO:0007669"/>
    <property type="project" value="TreeGrafter"/>
</dbReference>
<dbReference type="InterPro" id="IPR011817">
    <property type="entry name" value="Uridylate_kinase"/>
</dbReference>
<dbReference type="PANTHER" id="PTHR42833">
    <property type="entry name" value="URIDYLATE KINASE"/>
    <property type="match status" value="1"/>
</dbReference>
<dbReference type="GO" id="GO:0033862">
    <property type="term" value="F:UMP kinase activity"/>
    <property type="evidence" value="ECO:0007669"/>
    <property type="project" value="UniProtKB-EC"/>
</dbReference>
<dbReference type="UniPathway" id="UPA00159">
    <property type="reaction ID" value="UER00275"/>
</dbReference>
<feature type="binding site" evidence="11">
    <location>
        <position position="80"/>
    </location>
    <ligand>
        <name>UMP</name>
        <dbReference type="ChEBI" id="CHEBI:57865"/>
    </ligand>
</feature>
<evidence type="ECO:0000256" key="5">
    <source>
        <dbReference type="ARBA" id="ARBA00022679"/>
    </source>
</evidence>
<keyword evidence="14" id="KW-1185">Reference proteome</keyword>
<feature type="binding site" evidence="11">
    <location>
        <position position="61"/>
    </location>
    <ligand>
        <name>ATP</name>
        <dbReference type="ChEBI" id="CHEBI:30616"/>
    </ligand>
</feature>
<organism evidence="13 14">
    <name type="scientific">Candidatus Phycosocius bacilliformis</name>
    <dbReference type="NCBI Taxonomy" id="1445552"/>
    <lineage>
        <taxon>Bacteria</taxon>
        <taxon>Pseudomonadati</taxon>
        <taxon>Pseudomonadota</taxon>
        <taxon>Alphaproteobacteria</taxon>
        <taxon>Caulobacterales</taxon>
        <taxon>Caulobacterales incertae sedis</taxon>
        <taxon>Candidatus Phycosocius</taxon>
    </lineage>
</organism>
<evidence type="ECO:0000256" key="10">
    <source>
        <dbReference type="ARBA" id="ARBA00047767"/>
    </source>
</evidence>
<feature type="binding site" evidence="11">
    <location>
        <position position="174"/>
    </location>
    <ligand>
        <name>ATP</name>
        <dbReference type="ChEBI" id="CHEBI:30616"/>
    </ligand>
</feature>
<evidence type="ECO:0000259" key="12">
    <source>
        <dbReference type="Pfam" id="PF00696"/>
    </source>
</evidence>
<comment type="caution">
    <text evidence="13">The sequence shown here is derived from an EMBL/GenBank/DDBJ whole genome shotgun (WGS) entry which is preliminary data.</text>
</comment>
<dbReference type="InterPro" id="IPR036393">
    <property type="entry name" value="AceGlu_kinase-like_sf"/>
</dbReference>
<dbReference type="EC" id="2.7.4.22" evidence="11"/>
<sequence length="245" mass="26071">MSEVAPSKDHKPRRILLKISGEALMGDGQFGIDQETCLGFARDVKAARDSGIELCLVIGGGNIFRGISGAAKGMERATADYMGMLATIMNALALQGALESIGVHTRVQSAIPMQTVCEPYIRRRAIRHMEKGRIVIFAAGVGSPFFTTDSGAALRAAEMGCDALLKGTGVDGVYTADPKTDPTATRYDKLSYTEVLAKNLKVMDASAVSMMRDSNIPIIVFNIRQPGRLAEVLAGTGVCTVITDN</sequence>
<gene>
    <name evidence="11 13" type="primary">pyrH</name>
    <name evidence="13" type="ORF">PbB2_03050</name>
</gene>
<name>A0A2P2EE74_9PROT</name>
<evidence type="ECO:0000256" key="6">
    <source>
        <dbReference type="ARBA" id="ARBA00022741"/>
    </source>
</evidence>
<evidence type="ECO:0000256" key="7">
    <source>
        <dbReference type="ARBA" id="ARBA00022777"/>
    </source>
</evidence>
<feature type="binding site" evidence="11">
    <location>
        <position position="60"/>
    </location>
    <ligand>
        <name>UMP</name>
        <dbReference type="ChEBI" id="CHEBI:57865"/>
    </ligand>
</feature>
<dbReference type="InterPro" id="IPR001048">
    <property type="entry name" value="Asp/Glu/Uridylate_kinase"/>
</dbReference>
<evidence type="ECO:0000256" key="8">
    <source>
        <dbReference type="ARBA" id="ARBA00022840"/>
    </source>
</evidence>
<dbReference type="FunFam" id="3.40.1160.10:FF:000001">
    <property type="entry name" value="Uridylate kinase"/>
    <property type="match status" value="1"/>
</dbReference>
<reference evidence="13 14" key="1">
    <citation type="journal article" date="2018" name="Genome Announc.">
        <title>Draft Genome Sequence of "Candidatus Phycosocius bacilliformis," an Alphaproteobacterial Ectosymbiont of the Hydrocarbon-Producing Green Alga Botryococcus braunii.</title>
        <authorList>
            <person name="Tanabe Y."/>
            <person name="Yamaguchi H."/>
            <person name="Watanabe M.M."/>
        </authorList>
    </citation>
    <scope>NUCLEOTIDE SEQUENCE [LARGE SCALE GENOMIC DNA]</scope>
    <source>
        <strain evidence="13 14">BOTRYCO-2</strain>
    </source>
</reference>
<evidence type="ECO:0000256" key="9">
    <source>
        <dbReference type="ARBA" id="ARBA00022975"/>
    </source>
</evidence>
<protein>
    <recommendedName>
        <fullName evidence="11">Uridylate kinase</fullName>
        <shortName evidence="11">UK</shortName>
        <ecNumber evidence="11">2.7.4.22</ecNumber>
    </recommendedName>
    <alternativeName>
        <fullName evidence="11">Uridine monophosphate kinase</fullName>
        <shortName evidence="11">UMP kinase</shortName>
        <shortName evidence="11">UMPK</shortName>
    </alternativeName>
</protein>
<dbReference type="Pfam" id="PF00696">
    <property type="entry name" value="AA_kinase"/>
    <property type="match status" value="1"/>
</dbReference>
<dbReference type="GO" id="GO:0006225">
    <property type="term" value="P:UDP biosynthetic process"/>
    <property type="evidence" value="ECO:0007669"/>
    <property type="project" value="TreeGrafter"/>
</dbReference>
<dbReference type="CDD" id="cd04254">
    <property type="entry name" value="AAK_UMPK-PyrH-Ec"/>
    <property type="match status" value="1"/>
</dbReference>
<dbReference type="GO" id="GO:0044210">
    <property type="term" value="P:'de novo' CTP biosynthetic process"/>
    <property type="evidence" value="ECO:0007669"/>
    <property type="project" value="UniProtKB-UniRule"/>
</dbReference>
<dbReference type="PANTHER" id="PTHR42833:SF4">
    <property type="entry name" value="URIDYLATE KINASE PUMPKIN, CHLOROPLASTIC"/>
    <property type="match status" value="1"/>
</dbReference>
<comment type="similarity">
    <text evidence="3 11">Belongs to the UMP kinase family.</text>
</comment>
<proteinExistence type="inferred from homology"/>
<keyword evidence="7 11" id="KW-0418">Kinase</keyword>